<dbReference type="SMART" id="SM00717">
    <property type="entry name" value="SANT"/>
    <property type="match status" value="2"/>
</dbReference>
<sequence length="295" mass="33234">MGRAPCCEKMGLKKGPWTPEEDQLLVNYIHLHGHSNWRALPKHAGLLRCGKSCRLRWTNYLRPDIKRGNFTQEEEDTIINLHQMLGNRWSAIAAKLPGRTDNEIKNVWHTHLKKRLPKPEIDSATAMTTTVDTTSGPTKKRARRLKSSSKDGISEDPPRKHVNVRPTSSNIRDPISPQPCTSEVSTITTSTSSTSENDNCSKENVVKKEGYIGEFPEFNDDFWMEVLSVEDTAMSTEDLPSVSQCYLNNSSATEPAAACLTDSKAVAAHSDDMDFFWYNLLTRPDDHLPEFSEML</sequence>
<evidence type="ECO:0000256" key="7">
    <source>
        <dbReference type="SAM" id="MobiDB-lite"/>
    </source>
</evidence>
<dbReference type="SUPFAM" id="SSF46689">
    <property type="entry name" value="Homeodomain-like"/>
    <property type="match status" value="1"/>
</dbReference>
<feature type="domain" description="HTH myb-type" evidence="9">
    <location>
        <begin position="62"/>
        <end position="116"/>
    </location>
</feature>
<dbReference type="PROSITE" id="PS50090">
    <property type="entry name" value="MYB_LIKE"/>
    <property type="match status" value="2"/>
</dbReference>
<dbReference type="InterPro" id="IPR017930">
    <property type="entry name" value="Myb_dom"/>
</dbReference>
<dbReference type="PANTHER" id="PTHR10641:SF1346">
    <property type="entry name" value="TRANSCRIPTION FACTOR MYB14"/>
    <property type="match status" value="1"/>
</dbReference>
<dbReference type="Proteomes" id="UP000596660">
    <property type="component" value="Unplaced"/>
</dbReference>
<keyword evidence="6" id="KW-0539">Nucleus</keyword>
<feature type="domain" description="Myb-like" evidence="8">
    <location>
        <begin position="62"/>
        <end position="112"/>
    </location>
</feature>
<feature type="compositionally biased region" description="Low complexity" evidence="7">
    <location>
        <begin position="122"/>
        <end position="135"/>
    </location>
</feature>
<dbReference type="FunFam" id="1.10.10.60:FF:000316">
    <property type="entry name" value="Transcription factor MYB15"/>
    <property type="match status" value="1"/>
</dbReference>
<keyword evidence="3" id="KW-0805">Transcription regulation</keyword>
<dbReference type="AlphaFoldDB" id="A0A803M7P8"/>
<dbReference type="InterPro" id="IPR015495">
    <property type="entry name" value="Myb_TF_plants"/>
</dbReference>
<evidence type="ECO:0000256" key="4">
    <source>
        <dbReference type="ARBA" id="ARBA00023125"/>
    </source>
</evidence>
<dbReference type="InterPro" id="IPR009057">
    <property type="entry name" value="Homeodomain-like_sf"/>
</dbReference>
<evidence type="ECO:0000313" key="11">
    <source>
        <dbReference type="Proteomes" id="UP000596660"/>
    </source>
</evidence>
<reference evidence="10" key="2">
    <citation type="submission" date="2021-03" db="UniProtKB">
        <authorList>
            <consortium name="EnsemblPlants"/>
        </authorList>
    </citation>
    <scope>IDENTIFICATION</scope>
</reference>
<dbReference type="CDD" id="cd00167">
    <property type="entry name" value="SANT"/>
    <property type="match status" value="2"/>
</dbReference>
<proteinExistence type="predicted"/>
<dbReference type="EnsemblPlants" id="AUR62024713-RA">
    <property type="protein sequence ID" value="AUR62024713-RA:cds"/>
    <property type="gene ID" value="AUR62024713"/>
</dbReference>
<feature type="domain" description="Myb-like" evidence="8">
    <location>
        <begin position="9"/>
        <end position="61"/>
    </location>
</feature>
<name>A0A803M7P8_CHEQI</name>
<dbReference type="GO" id="GO:0005634">
    <property type="term" value="C:nucleus"/>
    <property type="evidence" value="ECO:0007669"/>
    <property type="project" value="UniProtKB-SubCell"/>
</dbReference>
<evidence type="ECO:0000259" key="8">
    <source>
        <dbReference type="PROSITE" id="PS50090"/>
    </source>
</evidence>
<keyword evidence="2" id="KW-0677">Repeat</keyword>
<dbReference type="OMA" id="INDDFWM"/>
<dbReference type="Gene3D" id="1.10.10.60">
    <property type="entry name" value="Homeodomain-like"/>
    <property type="match status" value="2"/>
</dbReference>
<feature type="compositionally biased region" description="Basic and acidic residues" evidence="7">
    <location>
        <begin position="148"/>
        <end position="159"/>
    </location>
</feature>
<keyword evidence="11" id="KW-1185">Reference proteome</keyword>
<dbReference type="Pfam" id="PF00249">
    <property type="entry name" value="Myb_DNA-binding"/>
    <property type="match status" value="2"/>
</dbReference>
<dbReference type="GO" id="GO:0003677">
    <property type="term" value="F:DNA binding"/>
    <property type="evidence" value="ECO:0007669"/>
    <property type="project" value="UniProtKB-KW"/>
</dbReference>
<keyword evidence="5" id="KW-0804">Transcription</keyword>
<feature type="compositionally biased region" description="Basic residues" evidence="7">
    <location>
        <begin position="138"/>
        <end position="147"/>
    </location>
</feature>
<feature type="domain" description="HTH myb-type" evidence="9">
    <location>
        <begin position="9"/>
        <end position="61"/>
    </location>
</feature>
<evidence type="ECO:0000256" key="3">
    <source>
        <dbReference type="ARBA" id="ARBA00023015"/>
    </source>
</evidence>
<accession>A0A803M7P8</accession>
<dbReference type="FunFam" id="1.10.10.60:FF:000001">
    <property type="entry name" value="MYB-related transcription factor"/>
    <property type="match status" value="1"/>
</dbReference>
<evidence type="ECO:0000256" key="1">
    <source>
        <dbReference type="ARBA" id="ARBA00004123"/>
    </source>
</evidence>
<feature type="region of interest" description="Disordered" evidence="7">
    <location>
        <begin position="118"/>
        <end position="201"/>
    </location>
</feature>
<dbReference type="PROSITE" id="PS51294">
    <property type="entry name" value="HTH_MYB"/>
    <property type="match status" value="2"/>
</dbReference>
<reference evidence="10" key="1">
    <citation type="journal article" date="2017" name="Nature">
        <title>The genome of Chenopodium quinoa.</title>
        <authorList>
            <person name="Jarvis D.E."/>
            <person name="Ho Y.S."/>
            <person name="Lightfoot D.J."/>
            <person name="Schmoeckel S.M."/>
            <person name="Li B."/>
            <person name="Borm T.J.A."/>
            <person name="Ohyanagi H."/>
            <person name="Mineta K."/>
            <person name="Michell C.T."/>
            <person name="Saber N."/>
            <person name="Kharbatia N.M."/>
            <person name="Rupper R.R."/>
            <person name="Sharp A.R."/>
            <person name="Dally N."/>
            <person name="Boughton B.A."/>
            <person name="Woo Y.H."/>
            <person name="Gao G."/>
            <person name="Schijlen E.G.W.M."/>
            <person name="Guo X."/>
            <person name="Momin A.A."/>
            <person name="Negrao S."/>
            <person name="Al-Babili S."/>
            <person name="Gehring C."/>
            <person name="Roessner U."/>
            <person name="Jung C."/>
            <person name="Murphy K."/>
            <person name="Arold S.T."/>
            <person name="Gojobori T."/>
            <person name="van der Linden C.G."/>
            <person name="van Loo E.N."/>
            <person name="Jellen E.N."/>
            <person name="Maughan P.J."/>
            <person name="Tester M."/>
        </authorList>
    </citation>
    <scope>NUCLEOTIDE SEQUENCE [LARGE SCALE GENOMIC DNA]</scope>
    <source>
        <strain evidence="10">cv. PI 614886</strain>
    </source>
</reference>
<protein>
    <submittedName>
        <fullName evidence="10">Uncharacterized protein</fullName>
    </submittedName>
</protein>
<dbReference type="InterPro" id="IPR001005">
    <property type="entry name" value="SANT/Myb"/>
</dbReference>
<evidence type="ECO:0000256" key="6">
    <source>
        <dbReference type="ARBA" id="ARBA00023242"/>
    </source>
</evidence>
<keyword evidence="4" id="KW-0238">DNA-binding</keyword>
<dbReference type="PANTHER" id="PTHR10641">
    <property type="entry name" value="MYB FAMILY TRANSCRIPTION FACTOR"/>
    <property type="match status" value="1"/>
</dbReference>
<comment type="subcellular location">
    <subcellularLocation>
        <location evidence="1">Nucleus</location>
    </subcellularLocation>
</comment>
<feature type="compositionally biased region" description="Low complexity" evidence="7">
    <location>
        <begin position="181"/>
        <end position="195"/>
    </location>
</feature>
<dbReference type="Gramene" id="AUR62024713-RA">
    <property type="protein sequence ID" value="AUR62024713-RA:cds"/>
    <property type="gene ID" value="AUR62024713"/>
</dbReference>
<evidence type="ECO:0000256" key="5">
    <source>
        <dbReference type="ARBA" id="ARBA00023163"/>
    </source>
</evidence>
<organism evidence="10 11">
    <name type="scientific">Chenopodium quinoa</name>
    <name type="common">Quinoa</name>
    <dbReference type="NCBI Taxonomy" id="63459"/>
    <lineage>
        <taxon>Eukaryota</taxon>
        <taxon>Viridiplantae</taxon>
        <taxon>Streptophyta</taxon>
        <taxon>Embryophyta</taxon>
        <taxon>Tracheophyta</taxon>
        <taxon>Spermatophyta</taxon>
        <taxon>Magnoliopsida</taxon>
        <taxon>eudicotyledons</taxon>
        <taxon>Gunneridae</taxon>
        <taxon>Pentapetalae</taxon>
        <taxon>Caryophyllales</taxon>
        <taxon>Chenopodiaceae</taxon>
        <taxon>Chenopodioideae</taxon>
        <taxon>Atripliceae</taxon>
        <taxon>Chenopodium</taxon>
    </lineage>
</organism>
<evidence type="ECO:0000256" key="2">
    <source>
        <dbReference type="ARBA" id="ARBA00022737"/>
    </source>
</evidence>
<evidence type="ECO:0000259" key="9">
    <source>
        <dbReference type="PROSITE" id="PS51294"/>
    </source>
</evidence>
<evidence type="ECO:0000313" key="10">
    <source>
        <dbReference type="EnsemblPlants" id="AUR62024713-RA:cds"/>
    </source>
</evidence>